<keyword evidence="2" id="KW-1185">Reference proteome</keyword>
<sequence length="107" mass="12185">MIEGKLMLVYDDSKPLPKVVSTVNADSDSEVEEVFNEHVSFMASTSLKSGIDSGYGTKSLLEQWKETKRDADYDPYDDDLYEAYNMSDNLQAIRNDLDIKVHGRKKK</sequence>
<protein>
    <submittedName>
        <fullName evidence="1">Uncharacterized protein</fullName>
    </submittedName>
</protein>
<dbReference type="Proteomes" id="UP001151760">
    <property type="component" value="Unassembled WGS sequence"/>
</dbReference>
<organism evidence="1 2">
    <name type="scientific">Tanacetum coccineum</name>
    <dbReference type="NCBI Taxonomy" id="301880"/>
    <lineage>
        <taxon>Eukaryota</taxon>
        <taxon>Viridiplantae</taxon>
        <taxon>Streptophyta</taxon>
        <taxon>Embryophyta</taxon>
        <taxon>Tracheophyta</taxon>
        <taxon>Spermatophyta</taxon>
        <taxon>Magnoliopsida</taxon>
        <taxon>eudicotyledons</taxon>
        <taxon>Gunneridae</taxon>
        <taxon>Pentapetalae</taxon>
        <taxon>asterids</taxon>
        <taxon>campanulids</taxon>
        <taxon>Asterales</taxon>
        <taxon>Asteraceae</taxon>
        <taxon>Asteroideae</taxon>
        <taxon>Anthemideae</taxon>
        <taxon>Anthemidinae</taxon>
        <taxon>Tanacetum</taxon>
    </lineage>
</organism>
<accession>A0ABQ5H2W2</accession>
<gene>
    <name evidence="1" type="ORF">Tco_1055889</name>
</gene>
<proteinExistence type="predicted"/>
<name>A0ABQ5H2W2_9ASTR</name>
<evidence type="ECO:0000313" key="2">
    <source>
        <dbReference type="Proteomes" id="UP001151760"/>
    </source>
</evidence>
<dbReference type="EMBL" id="BQNB010019089">
    <property type="protein sequence ID" value="GJT81547.1"/>
    <property type="molecule type" value="Genomic_DNA"/>
</dbReference>
<evidence type="ECO:0000313" key="1">
    <source>
        <dbReference type="EMBL" id="GJT81547.1"/>
    </source>
</evidence>
<comment type="caution">
    <text evidence="1">The sequence shown here is derived from an EMBL/GenBank/DDBJ whole genome shotgun (WGS) entry which is preliminary data.</text>
</comment>
<reference evidence="1" key="1">
    <citation type="journal article" date="2022" name="Int. J. Mol. Sci.">
        <title>Draft Genome of Tanacetum Coccineum: Genomic Comparison of Closely Related Tanacetum-Family Plants.</title>
        <authorList>
            <person name="Yamashiro T."/>
            <person name="Shiraishi A."/>
            <person name="Nakayama K."/>
            <person name="Satake H."/>
        </authorList>
    </citation>
    <scope>NUCLEOTIDE SEQUENCE</scope>
</reference>
<reference evidence="1" key="2">
    <citation type="submission" date="2022-01" db="EMBL/GenBank/DDBJ databases">
        <authorList>
            <person name="Yamashiro T."/>
            <person name="Shiraishi A."/>
            <person name="Satake H."/>
            <person name="Nakayama K."/>
        </authorList>
    </citation>
    <scope>NUCLEOTIDE SEQUENCE</scope>
</reference>